<dbReference type="InterPro" id="IPR018247">
    <property type="entry name" value="EF_Hand_1_Ca_BS"/>
</dbReference>
<feature type="signal peptide" evidence="1">
    <location>
        <begin position="1"/>
        <end position="24"/>
    </location>
</feature>
<dbReference type="OrthoDB" id="6289540at2"/>
<accession>A0A380WWV2</accession>
<dbReference type="EMBL" id="UFTA01000002">
    <property type="protein sequence ID" value="SUU93486.1"/>
    <property type="molecule type" value="Genomic_DNA"/>
</dbReference>
<dbReference type="PROSITE" id="PS00018">
    <property type="entry name" value="EF_HAND_1"/>
    <property type="match status" value="1"/>
</dbReference>
<proteinExistence type="predicted"/>
<organism evidence="2 3">
    <name type="scientific">Anaerococcus octavius</name>
    <dbReference type="NCBI Taxonomy" id="54007"/>
    <lineage>
        <taxon>Bacteria</taxon>
        <taxon>Bacillati</taxon>
        <taxon>Bacillota</taxon>
        <taxon>Tissierellia</taxon>
        <taxon>Tissierellales</taxon>
        <taxon>Peptoniphilaceae</taxon>
        <taxon>Anaerococcus</taxon>
    </lineage>
</organism>
<name>A0A380WWV2_9FIRM</name>
<dbReference type="Proteomes" id="UP000255124">
    <property type="component" value="Unassembled WGS sequence"/>
</dbReference>
<evidence type="ECO:0000313" key="3">
    <source>
        <dbReference type="Proteomes" id="UP000255124"/>
    </source>
</evidence>
<sequence>MKKINTFASALLISIIFTGNISFATNEMNSTIYSNHELNSSLNKKEIYNSDDLKAIIQQTIDSSNYQNSDSYFRGLYDISIENANKHISFNEEDNHATSFAYNNFLKEIEKIEQLKNQDPDILKDINTESIFYNNPKYTIAYLNLDKSLQDELDNMKIDSKNKFLTLSELEDSLKYSLPIFYYEFPYQFMQDRDIDGMVGEWNSDVNKLFKTKSLKEAYRESSQDQRNYIRTLDTNKNGFIDLVEIEEEKLSYNDDSAWIVDFIPDKDKDSFKNKNEHTNQEEYQPEINYPATKLITDTPDISNDKEFSDDEKFSNYKYDSIFYIKNRTRSYYENLSEEQRLELDVLNLNGDEYLSIEELEASDKYNLPINSDNWLYPFMHDKNSDGKIDEDDRNHYDYPEKEYILDENSKSNLNDDLYQSPFYKNTKTRQAYLDLTDEQRNELDNMNTDGKYPLTVEEVISTDKFDIPIKKDRDWIYPFMIDKNGDGEIGESYEYYKENEPVASNYQNTSYEEINTPTQNKTVTTTTPIVGDTTATVIKQPKSSSNQSEKSVKAANNAKTGISGLKTISKVLLIAGISLFIMKKYN</sequence>
<evidence type="ECO:0008006" key="4">
    <source>
        <dbReference type="Google" id="ProtNLM"/>
    </source>
</evidence>
<reference evidence="2 3" key="1">
    <citation type="submission" date="2018-06" db="EMBL/GenBank/DDBJ databases">
        <authorList>
            <consortium name="Pathogen Informatics"/>
            <person name="Doyle S."/>
        </authorList>
    </citation>
    <scope>NUCLEOTIDE SEQUENCE [LARGE SCALE GENOMIC DNA]</scope>
    <source>
        <strain evidence="2 3">NCTC9810</strain>
    </source>
</reference>
<feature type="chain" id="PRO_5016970993" description="EF-hand domain-containing protein" evidence="1">
    <location>
        <begin position="25"/>
        <end position="587"/>
    </location>
</feature>
<dbReference type="RefSeq" id="WP_115595944.1">
    <property type="nucleotide sequence ID" value="NZ_UFTA01000002.1"/>
</dbReference>
<evidence type="ECO:0000256" key="1">
    <source>
        <dbReference type="SAM" id="SignalP"/>
    </source>
</evidence>
<evidence type="ECO:0000313" key="2">
    <source>
        <dbReference type="EMBL" id="SUU93486.1"/>
    </source>
</evidence>
<gene>
    <name evidence="2" type="ORF">NCTC9810_01847</name>
</gene>
<dbReference type="AlphaFoldDB" id="A0A380WWV2"/>
<protein>
    <recommendedName>
        <fullName evidence="4">EF-hand domain-containing protein</fullName>
    </recommendedName>
</protein>
<keyword evidence="1" id="KW-0732">Signal</keyword>